<name>A0A017RW61_9CLOT</name>
<dbReference type="RefSeq" id="WP_035378705.1">
    <property type="nucleotide sequence ID" value="NZ_AZQP01000010.1"/>
</dbReference>
<dbReference type="PANTHER" id="PTHR35804">
    <property type="entry name" value="LYSINE EXPORTER LYSO"/>
    <property type="match status" value="1"/>
</dbReference>
<dbReference type="InterPro" id="IPR005642">
    <property type="entry name" value="LysO"/>
</dbReference>
<evidence type="ECO:0000256" key="1">
    <source>
        <dbReference type="SAM" id="Phobius"/>
    </source>
</evidence>
<dbReference type="GO" id="GO:0015661">
    <property type="term" value="F:L-lysine efflux transmembrane transporter activity"/>
    <property type="evidence" value="ECO:0007669"/>
    <property type="project" value="InterPro"/>
</dbReference>
<dbReference type="GO" id="GO:0005886">
    <property type="term" value="C:plasma membrane"/>
    <property type="evidence" value="ECO:0007669"/>
    <property type="project" value="TreeGrafter"/>
</dbReference>
<sequence>MMYIILISLICGILSGYFILPENIISSLDSIASFALNLLILSVGIDLGLNKEVFYKLKKTGFKVLLVPLSIIFGSLIGGLIAGFIFNMPSNLSLSIASGFGWYSLSGVILSNICGAEAGTIAFLTNVFRELFAVLTISLLADKLTKITAIAPAGATSMDTTLPLIAEATDEETVVISFINGALLSSLVPILVPLLYNLK</sequence>
<gene>
    <name evidence="2" type="ORF">Q428_04990</name>
</gene>
<feature type="transmembrane region" description="Helical" evidence="1">
    <location>
        <begin position="174"/>
        <end position="196"/>
    </location>
</feature>
<dbReference type="PANTHER" id="PTHR35804:SF1">
    <property type="entry name" value="LYSINE EXPORTER LYSO"/>
    <property type="match status" value="1"/>
</dbReference>
<dbReference type="Proteomes" id="UP000019681">
    <property type="component" value="Unassembled WGS sequence"/>
</dbReference>
<keyword evidence="1" id="KW-0472">Membrane</keyword>
<comment type="caution">
    <text evidence="2">The sequence shown here is derived from an EMBL/GenBank/DDBJ whole genome shotgun (WGS) entry which is preliminary data.</text>
</comment>
<dbReference type="EMBL" id="AZQP01000010">
    <property type="protein sequence ID" value="EYE88998.1"/>
    <property type="molecule type" value="Genomic_DNA"/>
</dbReference>
<accession>A0A017RW61</accession>
<dbReference type="STRING" id="1403537.Q428_04990"/>
<keyword evidence="1" id="KW-0812">Transmembrane</keyword>
<organism evidence="2 3">
    <name type="scientific">Fervidicella metallireducens AeB</name>
    <dbReference type="NCBI Taxonomy" id="1403537"/>
    <lineage>
        <taxon>Bacteria</taxon>
        <taxon>Bacillati</taxon>
        <taxon>Bacillota</taxon>
        <taxon>Clostridia</taxon>
        <taxon>Eubacteriales</taxon>
        <taxon>Clostridiaceae</taxon>
        <taxon>Fervidicella</taxon>
    </lineage>
</organism>
<reference evidence="2 3" key="1">
    <citation type="journal article" date="2014" name="Genome Announc.">
        <title>Draft Genome Sequence of Fervidicella metallireducens Strain AeBT, an Iron-Reducing Thermoanaerobe from the Great Artesian Basin.</title>
        <authorList>
            <person name="Patel B.K."/>
        </authorList>
    </citation>
    <scope>NUCLEOTIDE SEQUENCE [LARGE SCALE GENOMIC DNA]</scope>
    <source>
        <strain evidence="2 3">AeB</strain>
    </source>
</reference>
<feature type="transmembrane region" description="Helical" evidence="1">
    <location>
        <begin position="31"/>
        <end position="49"/>
    </location>
</feature>
<keyword evidence="3" id="KW-1185">Reference proteome</keyword>
<evidence type="ECO:0000313" key="3">
    <source>
        <dbReference type="Proteomes" id="UP000019681"/>
    </source>
</evidence>
<feature type="transmembrane region" description="Helical" evidence="1">
    <location>
        <begin position="131"/>
        <end position="154"/>
    </location>
</feature>
<feature type="transmembrane region" description="Helical" evidence="1">
    <location>
        <begin position="100"/>
        <end position="124"/>
    </location>
</feature>
<keyword evidence="1" id="KW-1133">Transmembrane helix</keyword>
<dbReference type="Pfam" id="PF03956">
    <property type="entry name" value="Lys_export"/>
    <property type="match status" value="1"/>
</dbReference>
<dbReference type="AlphaFoldDB" id="A0A017RW61"/>
<proteinExistence type="predicted"/>
<dbReference type="OrthoDB" id="371078at2"/>
<protein>
    <submittedName>
        <fullName evidence="2">Membrane protein</fullName>
    </submittedName>
</protein>
<feature type="transmembrane region" description="Helical" evidence="1">
    <location>
        <begin position="61"/>
        <end position="88"/>
    </location>
</feature>
<evidence type="ECO:0000313" key="2">
    <source>
        <dbReference type="EMBL" id="EYE88998.1"/>
    </source>
</evidence>